<dbReference type="Proteomes" id="UP001390339">
    <property type="component" value="Unassembled WGS sequence"/>
</dbReference>
<organism evidence="2 3">
    <name type="scientific">Apiospora arundinis</name>
    <dbReference type="NCBI Taxonomy" id="335852"/>
    <lineage>
        <taxon>Eukaryota</taxon>
        <taxon>Fungi</taxon>
        <taxon>Dikarya</taxon>
        <taxon>Ascomycota</taxon>
        <taxon>Pezizomycotina</taxon>
        <taxon>Sordariomycetes</taxon>
        <taxon>Xylariomycetidae</taxon>
        <taxon>Amphisphaeriales</taxon>
        <taxon>Apiosporaceae</taxon>
        <taxon>Apiospora</taxon>
    </lineage>
</organism>
<name>A0ABR2JJL8_9PEZI</name>
<feature type="chain" id="PRO_5045442181" evidence="1">
    <location>
        <begin position="18"/>
        <end position="355"/>
    </location>
</feature>
<evidence type="ECO:0000256" key="1">
    <source>
        <dbReference type="SAM" id="SignalP"/>
    </source>
</evidence>
<keyword evidence="3" id="KW-1185">Reference proteome</keyword>
<sequence length="355" mass="37285">MMRSLLVATLAIAGGPAQNSDAKTYSGIRQATTDNVECKSLFGSGGTAPRSLPTVTASNLVLRTTTTEAPTTKPSYLTVNGPARTSTALTATSRIDYIVTVTSDVKVVRPNGPTATFATATFATTECTNGGAQTVTVYSGIYTPVPGQATALPASYPTQVVCQTTQNVLATSFHTVISGVATTTSFPVTTVSDQATTTVPFTFTLATQTTWKTTVTQTSTTLAAAATTQIIRTACAPTVTKTYAAKCAPTNLVNNHDGQGLWWNYLDNNATKVVAQLYNGDASACCQACVDNEDCSAMEVNSRGICSLYFNHDASYHPVCGSVGFTYRSLPNIWPGQGIWVQSGCGEARWLAPDQ</sequence>
<accession>A0ABR2JJL8</accession>
<protein>
    <submittedName>
        <fullName evidence="2">Ca2+-modulated nonselective cation channel polycystin</fullName>
    </submittedName>
</protein>
<feature type="signal peptide" evidence="1">
    <location>
        <begin position="1"/>
        <end position="17"/>
    </location>
</feature>
<evidence type="ECO:0000313" key="3">
    <source>
        <dbReference type="Proteomes" id="UP001390339"/>
    </source>
</evidence>
<keyword evidence="1" id="KW-0732">Signal</keyword>
<gene>
    <name evidence="2" type="ORF">PGQ11_002748</name>
</gene>
<proteinExistence type="predicted"/>
<reference evidence="2 3" key="1">
    <citation type="journal article" date="2024" name="IMA Fungus">
        <title>Apiospora arundinis, a panoply of carbohydrate-active enzymes and secondary metabolites.</title>
        <authorList>
            <person name="Sorensen T."/>
            <person name="Petersen C."/>
            <person name="Muurmann A.T."/>
            <person name="Christiansen J.V."/>
            <person name="Brundto M.L."/>
            <person name="Overgaard C.K."/>
            <person name="Boysen A.T."/>
            <person name="Wollenberg R.D."/>
            <person name="Larsen T.O."/>
            <person name="Sorensen J.L."/>
            <person name="Nielsen K.L."/>
            <person name="Sondergaard T.E."/>
        </authorList>
    </citation>
    <scope>NUCLEOTIDE SEQUENCE [LARGE SCALE GENOMIC DNA]</scope>
    <source>
        <strain evidence="2 3">AAU 773</strain>
    </source>
</reference>
<dbReference type="EMBL" id="JAPCWZ010000002">
    <property type="protein sequence ID" value="KAK8877802.1"/>
    <property type="molecule type" value="Genomic_DNA"/>
</dbReference>
<comment type="caution">
    <text evidence="2">The sequence shown here is derived from an EMBL/GenBank/DDBJ whole genome shotgun (WGS) entry which is preliminary data.</text>
</comment>
<evidence type="ECO:0000313" key="2">
    <source>
        <dbReference type="EMBL" id="KAK8877802.1"/>
    </source>
</evidence>